<dbReference type="Proteomes" id="UP001468345">
    <property type="component" value="Chromosome"/>
</dbReference>
<organism evidence="2 3">
    <name type="scientific">Staphylococcus casei</name>
    <dbReference type="NCBI Taxonomy" id="201828"/>
    <lineage>
        <taxon>Bacteria</taxon>
        <taxon>Bacillati</taxon>
        <taxon>Bacillota</taxon>
        <taxon>Bacilli</taxon>
        <taxon>Bacillales</taxon>
        <taxon>Staphylococcaceae</taxon>
        <taxon>Staphylococcus</taxon>
    </lineage>
</organism>
<dbReference type="RefSeq" id="WP_107550580.1">
    <property type="nucleotide sequence ID" value="NZ_CP133006.1"/>
</dbReference>
<feature type="transmembrane region" description="Helical" evidence="1">
    <location>
        <begin position="29"/>
        <end position="47"/>
    </location>
</feature>
<accession>A0ABZ2W9L8</accession>
<feature type="transmembrane region" description="Helical" evidence="1">
    <location>
        <begin position="54"/>
        <end position="75"/>
    </location>
</feature>
<keyword evidence="1" id="KW-0812">Transmembrane</keyword>
<reference evidence="2 3" key="1">
    <citation type="journal article" date="2024" name="ISME J.">
        <title>Staphylococcus epidermidis bacteriocin A37 kills natural competitors with a unique mechanism of action.</title>
        <authorList>
            <person name="Puls J.S."/>
            <person name="Winnerling B."/>
            <person name="Power J.J."/>
            <person name="Kruger A.M."/>
            <person name="Brajtenbach D."/>
            <person name="Johnson M."/>
            <person name="Bilici K."/>
            <person name="Camus L."/>
            <person name="Fliesswasser T."/>
            <person name="Schneider T."/>
            <person name="Sahl H.G."/>
            <person name="Ghosal D."/>
            <person name="Kubitscheck U."/>
            <person name="Heilbronner S."/>
            <person name="Grein F."/>
        </authorList>
    </citation>
    <scope>NUCLEOTIDE SEQUENCE [LARGE SCALE GENOMIC DNA]</scope>
    <source>
        <strain evidence="2 3">SCK7</strain>
    </source>
</reference>
<protein>
    <recommendedName>
        <fullName evidence="4">Holin</fullName>
    </recommendedName>
</protein>
<evidence type="ECO:0008006" key="4">
    <source>
        <dbReference type="Google" id="ProtNLM"/>
    </source>
</evidence>
<evidence type="ECO:0000313" key="2">
    <source>
        <dbReference type="EMBL" id="WZG08830.1"/>
    </source>
</evidence>
<dbReference type="EMBL" id="CP133006">
    <property type="protein sequence ID" value="WZG08830.1"/>
    <property type="molecule type" value="Genomic_DNA"/>
</dbReference>
<evidence type="ECO:0000256" key="1">
    <source>
        <dbReference type="SAM" id="Phobius"/>
    </source>
</evidence>
<feature type="transmembrane region" description="Helical" evidence="1">
    <location>
        <begin position="5"/>
        <end position="23"/>
    </location>
</feature>
<keyword evidence="3" id="KW-1185">Reference proteome</keyword>
<gene>
    <name evidence="2" type="ORF">SHJJP9002_000725</name>
</gene>
<name>A0ABZ2W9L8_9STAP</name>
<keyword evidence="1" id="KW-1133">Transmembrane helix</keyword>
<proteinExistence type="predicted"/>
<sequence>MYKFLYISLVCGIISGIGIFLKIPEYPSLALPITIGVLGIITALITIPDKEISGLLKLGGVLINFMPIMGALTVAQ</sequence>
<keyword evidence="1" id="KW-0472">Membrane</keyword>
<evidence type="ECO:0000313" key="3">
    <source>
        <dbReference type="Proteomes" id="UP001468345"/>
    </source>
</evidence>